<dbReference type="AlphaFoldDB" id="A0AAV4VH51"/>
<keyword evidence="18" id="KW-1185">Reference proteome</keyword>
<evidence type="ECO:0000256" key="13">
    <source>
        <dbReference type="ARBA" id="ARBA00049657"/>
    </source>
</evidence>
<evidence type="ECO:0000256" key="14">
    <source>
        <dbReference type="ARBA" id="ARBA00049715"/>
    </source>
</evidence>
<proteinExistence type="inferred from homology"/>
<keyword evidence="10 16" id="KW-0040">ANK repeat</keyword>
<dbReference type="InterPro" id="IPR002110">
    <property type="entry name" value="Ankyrin_rpt"/>
</dbReference>
<evidence type="ECO:0000256" key="16">
    <source>
        <dbReference type="PROSITE-ProRule" id="PRU00023"/>
    </source>
</evidence>
<evidence type="ECO:0000256" key="4">
    <source>
        <dbReference type="ARBA" id="ARBA00022525"/>
    </source>
</evidence>
<dbReference type="Pfam" id="PF12796">
    <property type="entry name" value="Ank_2"/>
    <property type="match status" value="1"/>
</dbReference>
<organism evidence="17 18">
    <name type="scientific">Caerostris extrusa</name>
    <name type="common">Bark spider</name>
    <name type="synonym">Caerostris bankana</name>
    <dbReference type="NCBI Taxonomy" id="172846"/>
    <lineage>
        <taxon>Eukaryota</taxon>
        <taxon>Metazoa</taxon>
        <taxon>Ecdysozoa</taxon>
        <taxon>Arthropoda</taxon>
        <taxon>Chelicerata</taxon>
        <taxon>Arachnida</taxon>
        <taxon>Araneae</taxon>
        <taxon>Araneomorphae</taxon>
        <taxon>Entelegynae</taxon>
        <taxon>Araneoidea</taxon>
        <taxon>Araneidae</taxon>
        <taxon>Caerostris</taxon>
    </lineage>
</organism>
<evidence type="ECO:0000256" key="15">
    <source>
        <dbReference type="ARBA" id="ARBA00049811"/>
    </source>
</evidence>
<evidence type="ECO:0000256" key="11">
    <source>
        <dbReference type="ARBA" id="ARBA00023136"/>
    </source>
</evidence>
<dbReference type="GO" id="GO:0090729">
    <property type="term" value="F:toxin activity"/>
    <property type="evidence" value="ECO:0007669"/>
    <property type="project" value="UniProtKB-KW"/>
</dbReference>
<evidence type="ECO:0000256" key="2">
    <source>
        <dbReference type="ARBA" id="ARBA00004613"/>
    </source>
</evidence>
<dbReference type="Pfam" id="PF00023">
    <property type="entry name" value="Ank"/>
    <property type="match status" value="1"/>
</dbReference>
<keyword evidence="11" id="KW-0472">Membrane</keyword>
<keyword evidence="9" id="KW-0638">Presynaptic neurotoxin</keyword>
<comment type="subunit">
    <text evidence="14">Homotetramer in membranes.</text>
</comment>
<dbReference type="PANTHER" id="PTHR24198">
    <property type="entry name" value="ANKYRIN REPEAT AND PROTEIN KINASE DOMAIN-CONTAINING PROTEIN"/>
    <property type="match status" value="1"/>
</dbReference>
<keyword evidence="4" id="KW-0964">Secreted</keyword>
<gene>
    <name evidence="17" type="ORF">CEXT_215731</name>
</gene>
<evidence type="ECO:0000256" key="5">
    <source>
        <dbReference type="ARBA" id="ARBA00022537"/>
    </source>
</evidence>
<dbReference type="PANTHER" id="PTHR24198:SF165">
    <property type="entry name" value="ANKYRIN REPEAT-CONTAINING PROTEIN-RELATED"/>
    <property type="match status" value="1"/>
</dbReference>
<dbReference type="SMART" id="SM00248">
    <property type="entry name" value="ANK"/>
    <property type="match status" value="3"/>
</dbReference>
<evidence type="ECO:0000256" key="8">
    <source>
        <dbReference type="ARBA" id="ARBA00022737"/>
    </source>
</evidence>
<dbReference type="PROSITE" id="PS50297">
    <property type="entry name" value="ANK_REP_REGION"/>
    <property type="match status" value="2"/>
</dbReference>
<dbReference type="Proteomes" id="UP001054945">
    <property type="component" value="Unassembled WGS sequence"/>
</dbReference>
<name>A0AAV4VH51_CAEEX</name>
<dbReference type="GO" id="GO:0006887">
    <property type="term" value="P:exocytosis"/>
    <property type="evidence" value="ECO:0007669"/>
    <property type="project" value="UniProtKB-KW"/>
</dbReference>
<comment type="caution">
    <text evidence="17">The sequence shown here is derived from an EMBL/GenBank/DDBJ whole genome shotgun (WGS) entry which is preliminary data.</text>
</comment>
<evidence type="ECO:0000256" key="6">
    <source>
        <dbReference type="ARBA" id="ARBA00022656"/>
    </source>
</evidence>
<keyword evidence="8" id="KW-0677">Repeat</keyword>
<evidence type="ECO:0000256" key="10">
    <source>
        <dbReference type="ARBA" id="ARBA00023043"/>
    </source>
</evidence>
<evidence type="ECO:0000256" key="12">
    <source>
        <dbReference type="ARBA" id="ARBA00023298"/>
    </source>
</evidence>
<feature type="repeat" description="ANK" evidence="16">
    <location>
        <begin position="122"/>
        <end position="143"/>
    </location>
</feature>
<keyword evidence="12" id="KW-1053">Target membrane</keyword>
<feature type="repeat" description="ANK" evidence="16">
    <location>
        <begin position="89"/>
        <end position="121"/>
    </location>
</feature>
<keyword evidence="3" id="KW-0268">Exocytosis</keyword>
<comment type="subcellular location">
    <subcellularLocation>
        <location evidence="2">Secreted</location>
    </subcellularLocation>
    <subcellularLocation>
        <location evidence="1">Target cell membrane</location>
    </subcellularLocation>
</comment>
<evidence type="ECO:0000256" key="3">
    <source>
        <dbReference type="ARBA" id="ARBA00022483"/>
    </source>
</evidence>
<evidence type="ECO:0000256" key="7">
    <source>
        <dbReference type="ARBA" id="ARBA00022699"/>
    </source>
</evidence>
<dbReference type="SUPFAM" id="SSF48403">
    <property type="entry name" value="Ankyrin repeat"/>
    <property type="match status" value="1"/>
</dbReference>
<evidence type="ECO:0000256" key="9">
    <source>
        <dbReference type="ARBA" id="ARBA00023028"/>
    </source>
</evidence>
<dbReference type="GO" id="GO:0044218">
    <property type="term" value="C:other organism cell membrane"/>
    <property type="evidence" value="ECO:0007669"/>
    <property type="project" value="UniProtKB-KW"/>
</dbReference>
<keyword evidence="6" id="KW-0800">Toxin</keyword>
<feature type="repeat" description="ANK" evidence="16">
    <location>
        <begin position="55"/>
        <end position="87"/>
    </location>
</feature>
<accession>A0AAV4VH51</accession>
<dbReference type="Gene3D" id="1.25.40.20">
    <property type="entry name" value="Ankyrin repeat-containing domain"/>
    <property type="match status" value="2"/>
</dbReference>
<dbReference type="InterPro" id="IPR036770">
    <property type="entry name" value="Ankyrin_rpt-contain_sf"/>
</dbReference>
<protein>
    <recommendedName>
        <fullName evidence="15">Alpha-latrotoxin</fullName>
    </recommendedName>
</protein>
<evidence type="ECO:0000313" key="17">
    <source>
        <dbReference type="EMBL" id="GIY69726.1"/>
    </source>
</evidence>
<reference evidence="17 18" key="1">
    <citation type="submission" date="2021-06" db="EMBL/GenBank/DDBJ databases">
        <title>Caerostris extrusa draft genome.</title>
        <authorList>
            <person name="Kono N."/>
            <person name="Arakawa K."/>
        </authorList>
    </citation>
    <scope>NUCLEOTIDE SEQUENCE [LARGE SCALE GENOMIC DNA]</scope>
</reference>
<keyword evidence="7" id="KW-0528">Neurotoxin</keyword>
<dbReference type="PROSITE" id="PS50088">
    <property type="entry name" value="ANK_REPEAT"/>
    <property type="match status" value="3"/>
</dbReference>
<evidence type="ECO:0000313" key="18">
    <source>
        <dbReference type="Proteomes" id="UP001054945"/>
    </source>
</evidence>
<comment type="similarity">
    <text evidence="13">Belongs to the cationic peptide 01 (latrotoxin) family. 03 (alpha-latrotoxin) subfamily.</text>
</comment>
<keyword evidence="5" id="KW-1052">Target cell membrane</keyword>
<dbReference type="GO" id="GO:0044231">
    <property type="term" value="C:host cell presynaptic membrane"/>
    <property type="evidence" value="ECO:0007669"/>
    <property type="project" value="UniProtKB-KW"/>
</dbReference>
<dbReference type="GO" id="GO:0005576">
    <property type="term" value="C:extracellular region"/>
    <property type="evidence" value="ECO:0007669"/>
    <property type="project" value="UniProtKB-SubCell"/>
</dbReference>
<dbReference type="EMBL" id="BPLR01014579">
    <property type="protein sequence ID" value="GIY69726.1"/>
    <property type="molecule type" value="Genomic_DNA"/>
</dbReference>
<evidence type="ECO:0000256" key="1">
    <source>
        <dbReference type="ARBA" id="ARBA00004175"/>
    </source>
</evidence>
<sequence>MLAQVTARYKDVSGFLSPSSPPPHFSSYLEINGTNAWVELSFGCFRTLRLCQKVAGYSPLHQAATEGHEEMVKLLLKNGCHVDTQDELHGNTALHEAAWKGFSRTLEILCKNKANFYIKNYGGFTPLHLACQNGHNQCCRNLLWQPANPMSEIAMVIHHFTQLQIWSRRGTENSN</sequence>